<gene>
    <name evidence="1" type="ORF">HYC85_014188</name>
</gene>
<sequence length="401" mass="45956">MAQSISGSVADKAFNLNSKADNQTDIPTGLERDGGNRSTSACLVRKSFNASKDLRIGNPFPPFLFTLVVVVDMLGRMVDREKVVGLVDGFVIRRNNVSMSHSQFADDAIFFTLREKSKIDMNQRHSKTFVVVVSDPETHVGHAMCSNDTLTDPQQNDYMFVMCCLTLAWKMRTSTFKFLELMDEIEKFYTAVVLAMELDICKKFKWQMQSMTAIRFVEYFVPQVFYHRLVYQIIINSHADIGLTQYSAFTVAAVAVLIAVGPKEKISAKHLLALLAQLEDVKEKERAKACAQQETVNPKLEWRPRKRRKVGEMKIEEELPVMALVISKHSVRHLDNLKPYLMMLTWEAMKYGYSENVTVPVPDTYRVLREVERQWGEIRELELNLKSKRKSELLVSVILKL</sequence>
<evidence type="ECO:0008006" key="3">
    <source>
        <dbReference type="Google" id="ProtNLM"/>
    </source>
</evidence>
<dbReference type="EMBL" id="JACBKZ010000006">
    <property type="protein sequence ID" value="KAF5948231.1"/>
    <property type="molecule type" value="Genomic_DNA"/>
</dbReference>
<organism evidence="1 2">
    <name type="scientific">Camellia sinensis</name>
    <name type="common">Tea plant</name>
    <name type="synonym">Thea sinensis</name>
    <dbReference type="NCBI Taxonomy" id="4442"/>
    <lineage>
        <taxon>Eukaryota</taxon>
        <taxon>Viridiplantae</taxon>
        <taxon>Streptophyta</taxon>
        <taxon>Embryophyta</taxon>
        <taxon>Tracheophyta</taxon>
        <taxon>Spermatophyta</taxon>
        <taxon>Magnoliopsida</taxon>
        <taxon>eudicotyledons</taxon>
        <taxon>Gunneridae</taxon>
        <taxon>Pentapetalae</taxon>
        <taxon>asterids</taxon>
        <taxon>Ericales</taxon>
        <taxon>Theaceae</taxon>
        <taxon>Camellia</taxon>
    </lineage>
</organism>
<accession>A0A7J7H7M7</accession>
<reference evidence="1 2" key="2">
    <citation type="submission" date="2020-07" db="EMBL/GenBank/DDBJ databases">
        <title>Genome assembly of wild tea tree DASZ reveals pedigree and selection history of tea varieties.</title>
        <authorList>
            <person name="Zhang W."/>
        </authorList>
    </citation>
    <scope>NUCLEOTIDE SEQUENCE [LARGE SCALE GENOMIC DNA]</scope>
    <source>
        <strain evidence="2">cv. G240</strain>
        <tissue evidence="1">Leaf</tissue>
    </source>
</reference>
<proteinExistence type="predicted"/>
<dbReference type="Gene3D" id="1.10.472.10">
    <property type="entry name" value="Cyclin-like"/>
    <property type="match status" value="2"/>
</dbReference>
<reference evidence="2" key="1">
    <citation type="journal article" date="2020" name="Nat. Commun.">
        <title>Genome assembly of wild tea tree DASZ reveals pedigree and selection history of tea varieties.</title>
        <authorList>
            <person name="Zhang W."/>
            <person name="Zhang Y."/>
            <person name="Qiu H."/>
            <person name="Guo Y."/>
            <person name="Wan H."/>
            <person name="Zhang X."/>
            <person name="Scossa F."/>
            <person name="Alseekh S."/>
            <person name="Zhang Q."/>
            <person name="Wang P."/>
            <person name="Xu L."/>
            <person name="Schmidt M.H."/>
            <person name="Jia X."/>
            <person name="Li D."/>
            <person name="Zhu A."/>
            <person name="Guo F."/>
            <person name="Chen W."/>
            <person name="Ni D."/>
            <person name="Usadel B."/>
            <person name="Fernie A.R."/>
            <person name="Wen W."/>
        </authorList>
    </citation>
    <scope>NUCLEOTIDE SEQUENCE [LARGE SCALE GENOMIC DNA]</scope>
    <source>
        <strain evidence="2">cv. G240</strain>
    </source>
</reference>
<name>A0A7J7H7M7_CAMSI</name>
<protein>
    <recommendedName>
        <fullName evidence="3">Cyclin C-terminal domain-containing protein</fullName>
    </recommendedName>
</protein>
<evidence type="ECO:0000313" key="2">
    <source>
        <dbReference type="Proteomes" id="UP000593564"/>
    </source>
</evidence>
<dbReference type="Proteomes" id="UP000593564">
    <property type="component" value="Unassembled WGS sequence"/>
</dbReference>
<comment type="caution">
    <text evidence="1">The sequence shown here is derived from an EMBL/GenBank/DDBJ whole genome shotgun (WGS) entry which is preliminary data.</text>
</comment>
<keyword evidence="2" id="KW-1185">Reference proteome</keyword>
<evidence type="ECO:0000313" key="1">
    <source>
        <dbReference type="EMBL" id="KAF5948231.1"/>
    </source>
</evidence>
<dbReference type="AlphaFoldDB" id="A0A7J7H7M7"/>